<dbReference type="EMBL" id="HBUE01346992">
    <property type="protein sequence ID" value="CAG6601290.1"/>
    <property type="molecule type" value="Transcribed_RNA"/>
</dbReference>
<sequence length="127" mass="14573">MFDRYCPVKTGELTSAGLERFLMREKWTRCGQQDLFLVKAMRAKLRGKSCTSRHRSRTWRRFCRVSMTSCSRPPPRSFSLMDHLPNSELMKYFPQHCGPRLTTSTRKCTTCASLARIALTRASSCGG</sequence>
<evidence type="ECO:0000313" key="1">
    <source>
        <dbReference type="EMBL" id="CAG6601290.1"/>
    </source>
</evidence>
<reference evidence="1" key="1">
    <citation type="submission" date="2021-05" db="EMBL/GenBank/DDBJ databases">
        <authorList>
            <person name="Alioto T."/>
            <person name="Alioto T."/>
            <person name="Gomez Garrido J."/>
        </authorList>
    </citation>
    <scope>NUCLEOTIDE SEQUENCE</scope>
</reference>
<proteinExistence type="predicted"/>
<dbReference type="AlphaFoldDB" id="A0A8D8L2E1"/>
<dbReference type="EMBL" id="HBUE01239998">
    <property type="protein sequence ID" value="CAG6549061.1"/>
    <property type="molecule type" value="Transcribed_RNA"/>
</dbReference>
<name>A0A8D8L2E1_CULPI</name>
<accession>A0A8D8L2E1</accession>
<protein>
    <submittedName>
        <fullName evidence="1">(northern house mosquito) hypothetical protein</fullName>
    </submittedName>
</protein>
<organism evidence="1">
    <name type="scientific">Culex pipiens</name>
    <name type="common">House mosquito</name>
    <dbReference type="NCBI Taxonomy" id="7175"/>
    <lineage>
        <taxon>Eukaryota</taxon>
        <taxon>Metazoa</taxon>
        <taxon>Ecdysozoa</taxon>
        <taxon>Arthropoda</taxon>
        <taxon>Hexapoda</taxon>
        <taxon>Insecta</taxon>
        <taxon>Pterygota</taxon>
        <taxon>Neoptera</taxon>
        <taxon>Endopterygota</taxon>
        <taxon>Diptera</taxon>
        <taxon>Nematocera</taxon>
        <taxon>Culicoidea</taxon>
        <taxon>Culicidae</taxon>
        <taxon>Culicinae</taxon>
        <taxon>Culicini</taxon>
        <taxon>Culex</taxon>
        <taxon>Culex</taxon>
    </lineage>
</organism>